<dbReference type="EMBL" id="UINC01222471">
    <property type="protein sequence ID" value="SVE51275.1"/>
    <property type="molecule type" value="Genomic_DNA"/>
</dbReference>
<organism evidence="1">
    <name type="scientific">marine metagenome</name>
    <dbReference type="NCBI Taxonomy" id="408172"/>
    <lineage>
        <taxon>unclassified sequences</taxon>
        <taxon>metagenomes</taxon>
        <taxon>ecological metagenomes</taxon>
    </lineage>
</organism>
<protein>
    <recommendedName>
        <fullName evidence="2">Methylisocitrate lyase</fullName>
    </recommendedName>
</protein>
<dbReference type="AlphaFoldDB" id="A0A383E4G7"/>
<dbReference type="Gene3D" id="3.20.20.60">
    <property type="entry name" value="Phosphoenolpyruvate-binding domains"/>
    <property type="match status" value="1"/>
</dbReference>
<dbReference type="GO" id="GO:0003824">
    <property type="term" value="F:catalytic activity"/>
    <property type="evidence" value="ECO:0007669"/>
    <property type="project" value="InterPro"/>
</dbReference>
<proteinExistence type="predicted"/>
<sequence>MINSQKTAVEKRAAFRQNLARGGLMRFPDAFAPLVAMMVEQAGFDGVYISGSGISAVKDLPDIGLTNQEEVVARAHLIARVSDLPAIVDIDTGFGDA</sequence>
<dbReference type="PANTHER" id="PTHR42905">
    <property type="entry name" value="PHOSPHOENOLPYRUVATE CARBOXYLASE"/>
    <property type="match status" value="1"/>
</dbReference>
<dbReference type="InterPro" id="IPR040442">
    <property type="entry name" value="Pyrv_kinase-like_dom_sf"/>
</dbReference>
<gene>
    <name evidence="1" type="ORF">METZ01_LOCUS504129</name>
</gene>
<evidence type="ECO:0000313" key="1">
    <source>
        <dbReference type="EMBL" id="SVE51275.1"/>
    </source>
</evidence>
<dbReference type="Pfam" id="PF13714">
    <property type="entry name" value="PEP_mutase"/>
    <property type="match status" value="1"/>
</dbReference>
<name>A0A383E4G7_9ZZZZ</name>
<dbReference type="SUPFAM" id="SSF51621">
    <property type="entry name" value="Phosphoenolpyruvate/pyruvate domain"/>
    <property type="match status" value="1"/>
</dbReference>
<dbReference type="InterPro" id="IPR015813">
    <property type="entry name" value="Pyrv/PenolPyrv_kinase-like_dom"/>
</dbReference>
<feature type="non-terminal residue" evidence="1">
    <location>
        <position position="97"/>
    </location>
</feature>
<accession>A0A383E4G7</accession>
<dbReference type="PANTHER" id="PTHR42905:SF5">
    <property type="entry name" value="CARBOXYVINYL-CARBOXYPHOSPHONATE PHOSPHORYLMUTASE, CHLOROPLASTIC"/>
    <property type="match status" value="1"/>
</dbReference>
<evidence type="ECO:0008006" key="2">
    <source>
        <dbReference type="Google" id="ProtNLM"/>
    </source>
</evidence>
<reference evidence="1" key="1">
    <citation type="submission" date="2018-05" db="EMBL/GenBank/DDBJ databases">
        <authorList>
            <person name="Lanie J.A."/>
            <person name="Ng W.-L."/>
            <person name="Kazmierczak K.M."/>
            <person name="Andrzejewski T.M."/>
            <person name="Davidsen T.M."/>
            <person name="Wayne K.J."/>
            <person name="Tettelin H."/>
            <person name="Glass J.I."/>
            <person name="Rusch D."/>
            <person name="Podicherti R."/>
            <person name="Tsui H.-C.T."/>
            <person name="Winkler M.E."/>
        </authorList>
    </citation>
    <scope>NUCLEOTIDE SEQUENCE</scope>
</reference>